<keyword evidence="5 7" id="KW-1133">Transmembrane helix</keyword>
<evidence type="ECO:0000256" key="7">
    <source>
        <dbReference type="SAM" id="Phobius"/>
    </source>
</evidence>
<dbReference type="EMBL" id="JBEWZI010000002">
    <property type="protein sequence ID" value="MET7013155.1"/>
    <property type="molecule type" value="Genomic_DNA"/>
</dbReference>
<gene>
    <name evidence="8" type="ORF">ABXR19_03070</name>
</gene>
<keyword evidence="6 7" id="KW-0472">Membrane</keyword>
<organism evidence="8 9">
    <name type="scientific">Uliginosibacterium flavum</name>
    <dbReference type="NCBI Taxonomy" id="1396831"/>
    <lineage>
        <taxon>Bacteria</taxon>
        <taxon>Pseudomonadati</taxon>
        <taxon>Pseudomonadota</taxon>
        <taxon>Betaproteobacteria</taxon>
        <taxon>Rhodocyclales</taxon>
        <taxon>Zoogloeaceae</taxon>
        <taxon>Uliginosibacterium</taxon>
    </lineage>
</organism>
<feature type="transmembrane region" description="Helical" evidence="7">
    <location>
        <begin position="46"/>
        <end position="65"/>
    </location>
</feature>
<dbReference type="PANTHER" id="PTHR22926">
    <property type="entry name" value="PHOSPHO-N-ACETYLMURAMOYL-PENTAPEPTIDE-TRANSFERASE"/>
    <property type="match status" value="1"/>
</dbReference>
<feature type="transmembrane region" description="Helical" evidence="7">
    <location>
        <begin position="72"/>
        <end position="89"/>
    </location>
</feature>
<dbReference type="Proteomes" id="UP001549691">
    <property type="component" value="Unassembled WGS sequence"/>
</dbReference>
<keyword evidence="9" id="KW-1185">Reference proteome</keyword>
<evidence type="ECO:0000313" key="9">
    <source>
        <dbReference type="Proteomes" id="UP001549691"/>
    </source>
</evidence>
<feature type="transmembrane region" description="Helical" evidence="7">
    <location>
        <begin position="283"/>
        <end position="301"/>
    </location>
</feature>
<keyword evidence="3" id="KW-0808">Transferase</keyword>
<dbReference type="PANTHER" id="PTHR22926:SF3">
    <property type="entry name" value="UNDECAPRENYL-PHOSPHATE ALPHA-N-ACETYLGLUCOSAMINYL 1-PHOSPHATE TRANSFERASE"/>
    <property type="match status" value="1"/>
</dbReference>
<protein>
    <submittedName>
        <fullName evidence="8">Glycosyltransferase family 4 protein</fullName>
    </submittedName>
</protein>
<evidence type="ECO:0000313" key="8">
    <source>
        <dbReference type="EMBL" id="MET7013155.1"/>
    </source>
</evidence>
<evidence type="ECO:0000256" key="2">
    <source>
        <dbReference type="ARBA" id="ARBA00022475"/>
    </source>
</evidence>
<reference evidence="8 9" key="1">
    <citation type="submission" date="2024-07" db="EMBL/GenBank/DDBJ databases">
        <title>Uliginosibacterium flavum JJ3220;KACC:17644.</title>
        <authorList>
            <person name="Kim M.K."/>
        </authorList>
    </citation>
    <scope>NUCLEOTIDE SEQUENCE [LARGE SCALE GENOMIC DNA]</scope>
    <source>
        <strain evidence="8 9">KACC:17644</strain>
    </source>
</reference>
<evidence type="ECO:0000256" key="6">
    <source>
        <dbReference type="ARBA" id="ARBA00023136"/>
    </source>
</evidence>
<evidence type="ECO:0000256" key="4">
    <source>
        <dbReference type="ARBA" id="ARBA00022692"/>
    </source>
</evidence>
<keyword evidence="2" id="KW-1003">Cell membrane</keyword>
<evidence type="ECO:0000256" key="3">
    <source>
        <dbReference type="ARBA" id="ARBA00022679"/>
    </source>
</evidence>
<evidence type="ECO:0000256" key="5">
    <source>
        <dbReference type="ARBA" id="ARBA00022989"/>
    </source>
</evidence>
<dbReference type="RefSeq" id="WP_354599610.1">
    <property type="nucleotide sequence ID" value="NZ_JBEWZI010000002.1"/>
</dbReference>
<feature type="transmembrane region" description="Helical" evidence="7">
    <location>
        <begin position="130"/>
        <end position="152"/>
    </location>
</feature>
<dbReference type="Pfam" id="PF00953">
    <property type="entry name" value="Glycos_transf_4"/>
    <property type="match status" value="1"/>
</dbReference>
<feature type="transmembrane region" description="Helical" evidence="7">
    <location>
        <begin position="307"/>
        <end position="325"/>
    </location>
</feature>
<evidence type="ECO:0000256" key="1">
    <source>
        <dbReference type="ARBA" id="ARBA00004651"/>
    </source>
</evidence>
<comment type="caution">
    <text evidence="8">The sequence shown here is derived from an EMBL/GenBank/DDBJ whole genome shotgun (WGS) entry which is preliminary data.</text>
</comment>
<feature type="transmembrane region" description="Helical" evidence="7">
    <location>
        <begin position="101"/>
        <end position="118"/>
    </location>
</feature>
<dbReference type="CDD" id="cd06854">
    <property type="entry name" value="GT_WbpL_WbcO_like"/>
    <property type="match status" value="1"/>
</dbReference>
<accession>A0ABV2THX9</accession>
<dbReference type="InterPro" id="IPR000715">
    <property type="entry name" value="Glycosyl_transferase_4"/>
</dbReference>
<keyword evidence="4 7" id="KW-0812">Transmembrane</keyword>
<sequence length="339" mass="36432">MKIWLCFASMILAFLGTLLLRRYALAKQIIDVPNARSSHTVPTPRGGGVAIVLAFLLILTGWFLYGDMATDLFWALLPGGALVAIVGFWDDHSSLSAKLRFSFHLLAAAWAVFCLGGWPSLDLGFTSFAWGWFGAGVAGLALAWAINLYNFMDGIDGLAGMQAVFVGGAGGALLWLAGADGMPLFLLAAASTGFLLLNWPPARIFMGDAGSGFLGYSFGVMALHATALGTTAIWPWTILLGVFLVDATLTLVRRGLRGIRVTDAHRTHAYQWASRRLGAHKPVTLSVLLINIFLLLPLALASMVWPLWALLFAGLSLAALIWLAWRFDAGLPESDKINA</sequence>
<feature type="transmembrane region" description="Helical" evidence="7">
    <location>
        <begin position="172"/>
        <end position="197"/>
    </location>
</feature>
<proteinExistence type="predicted"/>
<name>A0ABV2THX9_9RHOO</name>
<comment type="subcellular location">
    <subcellularLocation>
        <location evidence="1">Cell membrane</location>
        <topology evidence="1">Multi-pass membrane protein</topology>
    </subcellularLocation>
</comment>